<dbReference type="NCBIfam" id="NF003967">
    <property type="entry name" value="PRK05461.1"/>
    <property type="match status" value="1"/>
</dbReference>
<organism evidence="4 5">
    <name type="scientific">Chelativorans salis</name>
    <dbReference type="NCBI Taxonomy" id="2978478"/>
    <lineage>
        <taxon>Bacteria</taxon>
        <taxon>Pseudomonadati</taxon>
        <taxon>Pseudomonadota</taxon>
        <taxon>Alphaproteobacteria</taxon>
        <taxon>Hyphomicrobiales</taxon>
        <taxon>Phyllobacteriaceae</taxon>
        <taxon>Chelativorans</taxon>
    </lineage>
</organism>
<gene>
    <name evidence="2 4" type="primary">apaG</name>
    <name evidence="4" type="ORF">N5A92_04665</name>
</gene>
<evidence type="ECO:0000313" key="4">
    <source>
        <dbReference type="EMBL" id="MCT7374325.1"/>
    </source>
</evidence>
<dbReference type="Proteomes" id="UP001320831">
    <property type="component" value="Unassembled WGS sequence"/>
</dbReference>
<dbReference type="PANTHER" id="PTHR47191">
    <property type="entry name" value="OS05G0170800 PROTEIN"/>
    <property type="match status" value="1"/>
</dbReference>
<evidence type="ECO:0000256" key="2">
    <source>
        <dbReference type="HAMAP-Rule" id="MF_00791"/>
    </source>
</evidence>
<dbReference type="InterPro" id="IPR036767">
    <property type="entry name" value="ApaG_sf"/>
</dbReference>
<dbReference type="SUPFAM" id="SSF110069">
    <property type="entry name" value="ApaG-like"/>
    <property type="match status" value="1"/>
</dbReference>
<dbReference type="Pfam" id="PF04379">
    <property type="entry name" value="DUF525"/>
    <property type="match status" value="1"/>
</dbReference>
<feature type="domain" description="ApaG" evidence="3">
    <location>
        <begin position="3"/>
        <end position="127"/>
    </location>
</feature>
<dbReference type="InterPro" id="IPR023065">
    <property type="entry name" value="Uncharacterised_ApaG"/>
</dbReference>
<dbReference type="RefSeq" id="WP_260900704.1">
    <property type="nucleotide sequence ID" value="NZ_JAOCZP010000001.1"/>
</dbReference>
<dbReference type="HAMAP" id="MF_00791">
    <property type="entry name" value="ApaG"/>
    <property type="match status" value="1"/>
</dbReference>
<comment type="caution">
    <text evidence="4">The sequence shown here is derived from an EMBL/GenBank/DDBJ whole genome shotgun (WGS) entry which is preliminary data.</text>
</comment>
<dbReference type="EMBL" id="JAOCZP010000001">
    <property type="protein sequence ID" value="MCT7374325.1"/>
    <property type="molecule type" value="Genomic_DNA"/>
</dbReference>
<evidence type="ECO:0000259" key="3">
    <source>
        <dbReference type="PROSITE" id="PS51087"/>
    </source>
</evidence>
<evidence type="ECO:0000313" key="5">
    <source>
        <dbReference type="Proteomes" id="UP001320831"/>
    </source>
</evidence>
<name>A0ABT2LIH3_9HYPH</name>
<accession>A0ABT2LIH3</accession>
<keyword evidence="5" id="KW-1185">Reference proteome</keyword>
<dbReference type="InterPro" id="IPR050718">
    <property type="entry name" value="ApaG-like"/>
</dbReference>
<evidence type="ECO:0000256" key="1">
    <source>
        <dbReference type="ARBA" id="ARBA00017693"/>
    </source>
</evidence>
<sequence length="130" mass="14725">MYRAITHDIEVCVEPFFLPERSDPEECRYVWAYQITIANFSREKVKLILRYWHITDGLGRVQEVQGEGVIGEQPELEPGDSYQYTSACPLTTSSGIMAGRYTMQNARGATFDVDIPAFSLDLPGERVSLN</sequence>
<proteinExistence type="inferred from homology"/>
<dbReference type="Gene3D" id="2.60.40.1470">
    <property type="entry name" value="ApaG domain"/>
    <property type="match status" value="1"/>
</dbReference>
<protein>
    <recommendedName>
        <fullName evidence="1 2">Protein ApaG</fullName>
    </recommendedName>
</protein>
<dbReference type="PANTHER" id="PTHR47191:SF2">
    <property type="entry name" value="OS05G0170800 PROTEIN"/>
    <property type="match status" value="1"/>
</dbReference>
<reference evidence="4 5" key="1">
    <citation type="submission" date="2022-09" db="EMBL/GenBank/DDBJ databases">
        <title>Chelativorans salina sp. nov., a novel slightly halophilic bacterium isolated from a saline lake sediment enrichment.</title>
        <authorList>
            <person name="Gao L."/>
            <person name="Fang B.-Z."/>
            <person name="Li W.-J."/>
        </authorList>
    </citation>
    <scope>NUCLEOTIDE SEQUENCE [LARGE SCALE GENOMIC DNA]</scope>
    <source>
        <strain evidence="4 5">EGI FJ00035</strain>
    </source>
</reference>
<dbReference type="PROSITE" id="PS51087">
    <property type="entry name" value="APAG"/>
    <property type="match status" value="1"/>
</dbReference>
<dbReference type="InterPro" id="IPR007474">
    <property type="entry name" value="ApaG_domain"/>
</dbReference>